<organism evidence="1 2">
    <name type="scientific">Musa balbisiana</name>
    <name type="common">Banana</name>
    <dbReference type="NCBI Taxonomy" id="52838"/>
    <lineage>
        <taxon>Eukaryota</taxon>
        <taxon>Viridiplantae</taxon>
        <taxon>Streptophyta</taxon>
        <taxon>Embryophyta</taxon>
        <taxon>Tracheophyta</taxon>
        <taxon>Spermatophyta</taxon>
        <taxon>Magnoliopsida</taxon>
        <taxon>Liliopsida</taxon>
        <taxon>Zingiberales</taxon>
        <taxon>Musaceae</taxon>
        <taxon>Musa</taxon>
    </lineage>
</organism>
<proteinExistence type="predicted"/>
<accession>A0A4S8KBC1</accession>
<gene>
    <name evidence="1" type="ORF">C4D60_Mb04t11400</name>
</gene>
<dbReference type="Proteomes" id="UP000317650">
    <property type="component" value="Chromosome 4"/>
</dbReference>
<sequence length="96" mass="10467">MVKGYGVQFVTEVALPEIIPVVKHKAASVLDTIDEEEEMDGLEAAPVPSENSSNSCLQKQKRVIASFVVYGSCRCSAPRKDVLRCVLPTDEITIIC</sequence>
<comment type="caution">
    <text evidence="1">The sequence shown here is derived from an EMBL/GenBank/DDBJ whole genome shotgun (WGS) entry which is preliminary data.</text>
</comment>
<protein>
    <submittedName>
        <fullName evidence="1">Uncharacterized protein</fullName>
    </submittedName>
</protein>
<dbReference type="AlphaFoldDB" id="A0A4S8KBC1"/>
<name>A0A4S8KBC1_MUSBA</name>
<evidence type="ECO:0000313" key="2">
    <source>
        <dbReference type="Proteomes" id="UP000317650"/>
    </source>
</evidence>
<dbReference type="EMBL" id="PYDT01000001">
    <property type="protein sequence ID" value="THU72369.1"/>
    <property type="molecule type" value="Genomic_DNA"/>
</dbReference>
<reference evidence="1 2" key="1">
    <citation type="journal article" date="2019" name="Nat. Plants">
        <title>Genome sequencing of Musa balbisiana reveals subgenome evolution and function divergence in polyploid bananas.</title>
        <authorList>
            <person name="Yao X."/>
        </authorList>
    </citation>
    <scope>NUCLEOTIDE SEQUENCE [LARGE SCALE GENOMIC DNA]</scope>
    <source>
        <strain evidence="2">cv. DH-PKW</strain>
        <tissue evidence="1">Leaves</tissue>
    </source>
</reference>
<keyword evidence="2" id="KW-1185">Reference proteome</keyword>
<evidence type="ECO:0000313" key="1">
    <source>
        <dbReference type="EMBL" id="THU72369.1"/>
    </source>
</evidence>